<name>A0A9X2JJF7_9BACT</name>
<reference evidence="1" key="1">
    <citation type="submission" date="2022-06" db="EMBL/GenBank/DDBJ databases">
        <title>Aeoliella straminimaris, a novel planctomycete from sediments.</title>
        <authorList>
            <person name="Vitorino I.R."/>
            <person name="Lage O.M."/>
        </authorList>
    </citation>
    <scope>NUCLEOTIDE SEQUENCE</scope>
    <source>
        <strain evidence="1">ICT_H6.2</strain>
    </source>
</reference>
<dbReference type="Proteomes" id="UP001155241">
    <property type="component" value="Unassembled WGS sequence"/>
</dbReference>
<organism evidence="1 2">
    <name type="scientific">Aeoliella straminimaris</name>
    <dbReference type="NCBI Taxonomy" id="2954799"/>
    <lineage>
        <taxon>Bacteria</taxon>
        <taxon>Pseudomonadati</taxon>
        <taxon>Planctomycetota</taxon>
        <taxon>Planctomycetia</taxon>
        <taxon>Pirellulales</taxon>
        <taxon>Lacipirellulaceae</taxon>
        <taxon>Aeoliella</taxon>
    </lineage>
</organism>
<evidence type="ECO:0000313" key="1">
    <source>
        <dbReference type="EMBL" id="MCO6044939.1"/>
    </source>
</evidence>
<dbReference type="EMBL" id="JAMXLR010000046">
    <property type="protein sequence ID" value="MCO6044939.1"/>
    <property type="molecule type" value="Genomic_DNA"/>
</dbReference>
<evidence type="ECO:0000313" key="2">
    <source>
        <dbReference type="Proteomes" id="UP001155241"/>
    </source>
</evidence>
<accession>A0A9X2JJF7</accession>
<gene>
    <name evidence="1" type="ORF">NG895_13600</name>
</gene>
<protein>
    <submittedName>
        <fullName evidence="1">Uncharacterized protein</fullName>
    </submittedName>
</protein>
<dbReference type="RefSeq" id="WP_252853053.1">
    <property type="nucleotide sequence ID" value="NZ_JAMXLR010000046.1"/>
</dbReference>
<proteinExistence type="predicted"/>
<dbReference type="AlphaFoldDB" id="A0A9X2JJF7"/>
<keyword evidence="2" id="KW-1185">Reference proteome</keyword>
<feature type="non-terminal residue" evidence="1">
    <location>
        <position position="1"/>
    </location>
</feature>
<comment type="caution">
    <text evidence="1">The sequence shown here is derived from an EMBL/GenBank/DDBJ whole genome shotgun (WGS) entry which is preliminary data.</text>
</comment>
<sequence>ENMALLIRGKTICPLCDNPIAESDEVYATPAFLKPTHRLASYSDAAFHSHCFAATADRQEVERLLERYKSVMASAPESLEEYEVWIQDALREFE</sequence>